<evidence type="ECO:0000313" key="2">
    <source>
        <dbReference type="EMBL" id="CAH9082686.1"/>
    </source>
</evidence>
<organism evidence="2 3">
    <name type="scientific">Cuscuta epithymum</name>
    <dbReference type="NCBI Taxonomy" id="186058"/>
    <lineage>
        <taxon>Eukaryota</taxon>
        <taxon>Viridiplantae</taxon>
        <taxon>Streptophyta</taxon>
        <taxon>Embryophyta</taxon>
        <taxon>Tracheophyta</taxon>
        <taxon>Spermatophyta</taxon>
        <taxon>Magnoliopsida</taxon>
        <taxon>eudicotyledons</taxon>
        <taxon>Gunneridae</taxon>
        <taxon>Pentapetalae</taxon>
        <taxon>asterids</taxon>
        <taxon>lamiids</taxon>
        <taxon>Solanales</taxon>
        <taxon>Convolvulaceae</taxon>
        <taxon>Cuscuteae</taxon>
        <taxon>Cuscuta</taxon>
        <taxon>Cuscuta subgen. Cuscuta</taxon>
    </lineage>
</organism>
<evidence type="ECO:0000313" key="3">
    <source>
        <dbReference type="Proteomes" id="UP001152523"/>
    </source>
</evidence>
<keyword evidence="1" id="KW-1133">Transmembrane helix</keyword>
<name>A0AAV0CQ26_9ASTE</name>
<proteinExistence type="predicted"/>
<dbReference type="EMBL" id="CAMAPF010000039">
    <property type="protein sequence ID" value="CAH9082686.1"/>
    <property type="molecule type" value="Genomic_DNA"/>
</dbReference>
<dbReference type="Proteomes" id="UP001152523">
    <property type="component" value="Unassembled WGS sequence"/>
</dbReference>
<gene>
    <name evidence="2" type="ORF">CEPIT_LOCUS8218</name>
</gene>
<accession>A0AAV0CQ26</accession>
<keyword evidence="3" id="KW-1185">Reference proteome</keyword>
<feature type="transmembrane region" description="Helical" evidence="1">
    <location>
        <begin position="89"/>
        <end position="112"/>
    </location>
</feature>
<reference evidence="2" key="1">
    <citation type="submission" date="2022-07" db="EMBL/GenBank/DDBJ databases">
        <authorList>
            <person name="Macas J."/>
            <person name="Novak P."/>
            <person name="Neumann P."/>
        </authorList>
    </citation>
    <scope>NUCLEOTIDE SEQUENCE</scope>
</reference>
<comment type="caution">
    <text evidence="2">The sequence shown here is derived from an EMBL/GenBank/DDBJ whole genome shotgun (WGS) entry which is preliminary data.</text>
</comment>
<dbReference type="AlphaFoldDB" id="A0AAV0CQ26"/>
<protein>
    <submittedName>
        <fullName evidence="2">Uncharacterized protein</fullName>
    </submittedName>
</protein>
<evidence type="ECO:0000256" key="1">
    <source>
        <dbReference type="SAM" id="Phobius"/>
    </source>
</evidence>
<keyword evidence="1" id="KW-0472">Membrane</keyword>
<sequence>MISDCFLNRFLQILTTKYLIKLFFDGFTVLDSNSYFIKLFYVFPANQNNSLSHYLTHSHSHYFSRVTSEYIPVSFFLNKRLNHFIVSKYIFYFIFEDFYAFVFLYVYIYLLFNFCVPPM</sequence>
<keyword evidence="1" id="KW-0812">Transmembrane</keyword>